<comment type="similarity">
    <text evidence="1 2">Belongs to the metallophosphoesterase superfamily. YfcE family.</text>
</comment>
<evidence type="ECO:0000313" key="5">
    <source>
        <dbReference type="Proteomes" id="UP001145072"/>
    </source>
</evidence>
<dbReference type="RefSeq" id="WP_259871889.1">
    <property type="nucleotide sequence ID" value="NZ_JAMQJZ010000025.1"/>
</dbReference>
<keyword evidence="2" id="KW-0479">Metal-binding</keyword>
<evidence type="ECO:0000259" key="3">
    <source>
        <dbReference type="Pfam" id="PF12850"/>
    </source>
</evidence>
<dbReference type="EC" id="3.1.4.-" evidence="2"/>
<dbReference type="AlphaFoldDB" id="A0A9X3WRY3"/>
<evidence type="ECO:0000313" key="4">
    <source>
        <dbReference type="EMBL" id="MDC3422671.1"/>
    </source>
</evidence>
<dbReference type="InterPro" id="IPR024654">
    <property type="entry name" value="Calcineurin-like_PHP_lpxH"/>
</dbReference>
<organism evidence="4 5">
    <name type="scientific">Aquibacillus koreensis</name>
    <dbReference type="NCBI Taxonomy" id="279446"/>
    <lineage>
        <taxon>Bacteria</taxon>
        <taxon>Bacillati</taxon>
        <taxon>Bacillota</taxon>
        <taxon>Bacilli</taxon>
        <taxon>Bacillales</taxon>
        <taxon>Bacillaceae</taxon>
        <taxon>Aquibacillus</taxon>
    </lineage>
</organism>
<evidence type="ECO:0000256" key="1">
    <source>
        <dbReference type="ARBA" id="ARBA00008950"/>
    </source>
</evidence>
<protein>
    <recommendedName>
        <fullName evidence="2">Phosphoesterase</fullName>
        <ecNumber evidence="2">3.1.4.-</ecNumber>
    </recommendedName>
</protein>
<sequence length="239" mass="26813">MKLAFLSDIHGNAHALDAVLEDITENQVDKIFVLGDLAYRGPEPNRVLQLIQQLDATVIKGNADEWVVRGVNQGEVPDQALEMMNKERDWTVAQLNQADIEYLSNLPTELKFEEQGVAFHAFHATPTSLFDVVLPHTEDTEIEAQLMTAHQADVYLYGHIHKAYTRFINGKTIMNLGSVGLPFDGVTKASYATVDLDGGSIRPTIHKVSYDYEKTINKYHEVNYPNTTLMENIVRNASL</sequence>
<gene>
    <name evidence="4" type="ORF">NC661_20155</name>
</gene>
<feature type="domain" description="Calcineurin-like phosphoesterase" evidence="3">
    <location>
        <begin position="1"/>
        <end position="197"/>
    </location>
</feature>
<dbReference type="PANTHER" id="PTHR42850:SF2">
    <property type="entry name" value="BLL5683 PROTEIN"/>
    <property type="match status" value="1"/>
</dbReference>
<proteinExistence type="inferred from homology"/>
<accession>A0A9X3WRY3</accession>
<dbReference type="InterPro" id="IPR029052">
    <property type="entry name" value="Metallo-depent_PP-like"/>
</dbReference>
<evidence type="ECO:0000256" key="2">
    <source>
        <dbReference type="RuleBase" id="RU362039"/>
    </source>
</evidence>
<dbReference type="InterPro" id="IPR011152">
    <property type="entry name" value="Pesterase_MJ0912"/>
</dbReference>
<dbReference type="SUPFAM" id="SSF56300">
    <property type="entry name" value="Metallo-dependent phosphatases"/>
    <property type="match status" value="1"/>
</dbReference>
<dbReference type="EMBL" id="JAMQJZ010000025">
    <property type="protein sequence ID" value="MDC3422671.1"/>
    <property type="molecule type" value="Genomic_DNA"/>
</dbReference>
<reference evidence="4" key="1">
    <citation type="submission" date="2022-06" db="EMBL/GenBank/DDBJ databases">
        <title>Aquibacillus sp. a new bacterium isolated from soil saline samples.</title>
        <authorList>
            <person name="Galisteo C."/>
            <person name="De La Haba R."/>
            <person name="Sanchez-Porro C."/>
            <person name="Ventosa A."/>
        </authorList>
    </citation>
    <scope>NUCLEOTIDE SEQUENCE</scope>
    <source>
        <strain evidence="4">JCM 12387</strain>
    </source>
</reference>
<dbReference type="Pfam" id="PF12850">
    <property type="entry name" value="Metallophos_2"/>
    <property type="match status" value="1"/>
</dbReference>
<comment type="caution">
    <text evidence="4">The sequence shown here is derived from an EMBL/GenBank/DDBJ whole genome shotgun (WGS) entry which is preliminary data.</text>
</comment>
<name>A0A9X3WRY3_9BACI</name>
<dbReference type="PIRSF" id="PIRSF000883">
    <property type="entry name" value="Pesterase_MJ0912"/>
    <property type="match status" value="1"/>
</dbReference>
<dbReference type="GO" id="GO:0016791">
    <property type="term" value="F:phosphatase activity"/>
    <property type="evidence" value="ECO:0007669"/>
    <property type="project" value="TreeGrafter"/>
</dbReference>
<dbReference type="GO" id="GO:0005737">
    <property type="term" value="C:cytoplasm"/>
    <property type="evidence" value="ECO:0007669"/>
    <property type="project" value="TreeGrafter"/>
</dbReference>
<dbReference type="Gene3D" id="3.60.21.10">
    <property type="match status" value="1"/>
</dbReference>
<dbReference type="NCBIfam" id="TIGR00040">
    <property type="entry name" value="yfcE"/>
    <property type="match status" value="1"/>
</dbReference>
<dbReference type="InterPro" id="IPR000979">
    <property type="entry name" value="Phosphodiesterase_MJ0936/Vps29"/>
</dbReference>
<keyword evidence="5" id="KW-1185">Reference proteome</keyword>
<dbReference type="PANTHER" id="PTHR42850">
    <property type="entry name" value="METALLOPHOSPHOESTERASE"/>
    <property type="match status" value="1"/>
</dbReference>
<dbReference type="GO" id="GO:0046872">
    <property type="term" value="F:metal ion binding"/>
    <property type="evidence" value="ECO:0007669"/>
    <property type="project" value="UniProtKB-KW"/>
</dbReference>
<comment type="cofactor">
    <cofactor evidence="2">
        <name>a divalent metal cation</name>
        <dbReference type="ChEBI" id="CHEBI:60240"/>
    </cofactor>
</comment>
<dbReference type="Proteomes" id="UP001145072">
    <property type="component" value="Unassembled WGS sequence"/>
</dbReference>
<dbReference type="InterPro" id="IPR050126">
    <property type="entry name" value="Ap4A_hydrolase"/>
</dbReference>